<feature type="compositionally biased region" description="Basic and acidic residues" evidence="1">
    <location>
        <begin position="169"/>
        <end position="191"/>
    </location>
</feature>
<feature type="region of interest" description="Disordered" evidence="1">
    <location>
        <begin position="1"/>
        <end position="36"/>
    </location>
</feature>
<evidence type="ECO:0000313" key="2">
    <source>
        <dbReference type="EMBL" id="KKM25099.1"/>
    </source>
</evidence>
<feature type="region of interest" description="Disordered" evidence="1">
    <location>
        <begin position="164"/>
        <end position="191"/>
    </location>
</feature>
<proteinExistence type="predicted"/>
<comment type="caution">
    <text evidence="2">The sequence shown here is derived from an EMBL/GenBank/DDBJ whole genome shotgun (WGS) entry which is preliminary data.</text>
</comment>
<dbReference type="EMBL" id="LAZR01012787">
    <property type="protein sequence ID" value="KKM25099.1"/>
    <property type="molecule type" value="Genomic_DNA"/>
</dbReference>
<dbReference type="AlphaFoldDB" id="A0A0F9IYB8"/>
<reference evidence="2" key="1">
    <citation type="journal article" date="2015" name="Nature">
        <title>Complex archaea that bridge the gap between prokaryotes and eukaryotes.</title>
        <authorList>
            <person name="Spang A."/>
            <person name="Saw J.H."/>
            <person name="Jorgensen S.L."/>
            <person name="Zaremba-Niedzwiedzka K."/>
            <person name="Martijn J."/>
            <person name="Lind A.E."/>
            <person name="van Eijk R."/>
            <person name="Schleper C."/>
            <person name="Guy L."/>
            <person name="Ettema T.J."/>
        </authorList>
    </citation>
    <scope>NUCLEOTIDE SEQUENCE</scope>
</reference>
<sequence length="191" mass="21804">MGKRAGRGMSSLPGLPSPGPKRIKNGVDPGPTGIKSGVDPMEELVGAICDSIIVYPSGWEDTIPERWKNELPMHRLIHVSLCNHGKAEWDEATDLEAMLYMYPASLDFPLGEQWSRIYLHLGTKVMGDKFPEDLREETLSAYDEGALRDLKRWIQKKKVEARKARRRQEKAQDKERKAELEPAKYEMMRLL</sequence>
<name>A0A0F9IYB8_9ZZZZ</name>
<evidence type="ECO:0000256" key="1">
    <source>
        <dbReference type="SAM" id="MobiDB-lite"/>
    </source>
</evidence>
<organism evidence="2">
    <name type="scientific">marine sediment metagenome</name>
    <dbReference type="NCBI Taxonomy" id="412755"/>
    <lineage>
        <taxon>unclassified sequences</taxon>
        <taxon>metagenomes</taxon>
        <taxon>ecological metagenomes</taxon>
    </lineage>
</organism>
<accession>A0A0F9IYB8</accession>
<protein>
    <submittedName>
        <fullName evidence="2">Uncharacterized protein</fullName>
    </submittedName>
</protein>
<gene>
    <name evidence="2" type="ORF">LCGC14_1598380</name>
</gene>